<evidence type="ECO:0000313" key="1">
    <source>
        <dbReference type="EMBL" id="KAJ8373484.1"/>
    </source>
</evidence>
<dbReference type="OrthoDB" id="30881at2759"/>
<reference evidence="1" key="1">
    <citation type="journal article" date="2023" name="Science">
        <title>Genome structures resolve the early diversification of teleost fishes.</title>
        <authorList>
            <person name="Parey E."/>
            <person name="Louis A."/>
            <person name="Montfort J."/>
            <person name="Bouchez O."/>
            <person name="Roques C."/>
            <person name="Iampietro C."/>
            <person name="Lluch J."/>
            <person name="Castinel A."/>
            <person name="Donnadieu C."/>
            <person name="Desvignes T."/>
            <person name="Floi Bucao C."/>
            <person name="Jouanno E."/>
            <person name="Wen M."/>
            <person name="Mejri S."/>
            <person name="Dirks R."/>
            <person name="Jansen H."/>
            <person name="Henkel C."/>
            <person name="Chen W.J."/>
            <person name="Zahm M."/>
            <person name="Cabau C."/>
            <person name="Klopp C."/>
            <person name="Thompson A.W."/>
            <person name="Robinson-Rechavi M."/>
            <person name="Braasch I."/>
            <person name="Lecointre G."/>
            <person name="Bobe J."/>
            <person name="Postlethwait J.H."/>
            <person name="Berthelot C."/>
            <person name="Roest Crollius H."/>
            <person name="Guiguen Y."/>
        </authorList>
    </citation>
    <scope>NUCLEOTIDE SEQUENCE</scope>
    <source>
        <strain evidence="1">WJC10195</strain>
    </source>
</reference>
<organism evidence="1 2">
    <name type="scientific">Synaphobranchus kaupii</name>
    <name type="common">Kaup's arrowtooth eel</name>
    <dbReference type="NCBI Taxonomy" id="118154"/>
    <lineage>
        <taxon>Eukaryota</taxon>
        <taxon>Metazoa</taxon>
        <taxon>Chordata</taxon>
        <taxon>Craniata</taxon>
        <taxon>Vertebrata</taxon>
        <taxon>Euteleostomi</taxon>
        <taxon>Actinopterygii</taxon>
        <taxon>Neopterygii</taxon>
        <taxon>Teleostei</taxon>
        <taxon>Anguilliformes</taxon>
        <taxon>Synaphobranchidae</taxon>
        <taxon>Synaphobranchus</taxon>
    </lineage>
</organism>
<keyword evidence="2" id="KW-1185">Reference proteome</keyword>
<dbReference type="Proteomes" id="UP001152622">
    <property type="component" value="Chromosome 2"/>
</dbReference>
<dbReference type="AlphaFoldDB" id="A0A9Q1J6L5"/>
<protein>
    <submittedName>
        <fullName evidence="1">Uncharacterized protein</fullName>
    </submittedName>
</protein>
<dbReference type="EMBL" id="JAINUF010000002">
    <property type="protein sequence ID" value="KAJ8373484.1"/>
    <property type="molecule type" value="Genomic_DNA"/>
</dbReference>
<evidence type="ECO:0000313" key="2">
    <source>
        <dbReference type="Proteomes" id="UP001152622"/>
    </source>
</evidence>
<comment type="caution">
    <text evidence="1">The sequence shown here is derived from an EMBL/GenBank/DDBJ whole genome shotgun (WGS) entry which is preliminary data.</text>
</comment>
<gene>
    <name evidence="1" type="ORF">SKAU_G00040640</name>
</gene>
<sequence length="316" mass="33866">MCPSLLGAQACSMGDTRASEGGGAGPMLSGPLPRLFTSWKEVPIGETTCRTLHRAKGCAAIVAATFRPPELRPPEFRPVRTLQRSAARARHSGGPQTSEHAAKVTSVHPLRPRDAVVRIPVLERRVQVRGIKGLKTRFGAGTHTERAPGASPDRERSGLLTEVTQISHSSHRLTGTSLTMKPVPQAVRRHPAPPVAMQCCTGPLYDNGTSPRQRRASFRHYVPPNVAKGNGAAVFPPRSAEFQEWGGLNGVLSEFRAVSLALAAFVDSGLCQQKSGLVMDRCVVSGAGTAALMGHAARLIFDRTEKAGRSLRWLRG</sequence>
<name>A0A9Q1J6L5_SYNKA</name>
<proteinExistence type="predicted"/>
<accession>A0A9Q1J6L5</accession>